<dbReference type="Pfam" id="PF06074">
    <property type="entry name" value="Portal_Mu"/>
    <property type="match status" value="1"/>
</dbReference>
<feature type="domain" description="Phage head morphogenesis" evidence="1">
    <location>
        <begin position="476"/>
        <end position="584"/>
    </location>
</feature>
<dbReference type="Proteomes" id="UP000240258">
    <property type="component" value="Chromosome"/>
</dbReference>
<accession>A0ABN5JAM7</accession>
<dbReference type="NCBIfam" id="TIGR01641">
    <property type="entry name" value="phageSPP1_gp7"/>
    <property type="match status" value="1"/>
</dbReference>
<name>A0ABN5JAM7_FUSMR</name>
<reference evidence="3" key="1">
    <citation type="journal article" date="2018" name="MSphere">
        <title>Fusobacterium Genomics Using MinION and Illumina Sequencing Enables Genome Completion and Correction.</title>
        <authorList>
            <person name="Todd S.M."/>
            <person name="Settlage R.E."/>
            <person name="Lahmers K.K."/>
            <person name="Slade D.J."/>
        </authorList>
    </citation>
    <scope>NUCLEOTIDE SEQUENCE [LARGE SCALE GENOMIC DNA]</scope>
    <source>
        <strain evidence="3">ATCC 9817</strain>
    </source>
</reference>
<dbReference type="InterPro" id="IPR006528">
    <property type="entry name" value="Phage_head_morphogenesis_dom"/>
</dbReference>
<dbReference type="Pfam" id="PF04233">
    <property type="entry name" value="Phage_Mu_F"/>
    <property type="match status" value="1"/>
</dbReference>
<protein>
    <submittedName>
        <fullName evidence="2">Phage head morphogenesis protein</fullName>
    </submittedName>
</protein>
<keyword evidence="3" id="KW-1185">Reference proteome</keyword>
<evidence type="ECO:0000313" key="2">
    <source>
        <dbReference type="EMBL" id="AVQ19205.1"/>
    </source>
</evidence>
<dbReference type="InterPro" id="IPR009279">
    <property type="entry name" value="Portal_Mu"/>
</dbReference>
<evidence type="ECO:0000313" key="3">
    <source>
        <dbReference type="Proteomes" id="UP000240258"/>
    </source>
</evidence>
<gene>
    <name evidence="2" type="ORF">C4N19_08890</name>
</gene>
<evidence type="ECO:0000259" key="1">
    <source>
        <dbReference type="Pfam" id="PF04233"/>
    </source>
</evidence>
<dbReference type="EMBL" id="CP028102">
    <property type="protein sequence ID" value="AVQ19205.1"/>
    <property type="molecule type" value="Genomic_DNA"/>
</dbReference>
<organism evidence="2 3">
    <name type="scientific">Fusobacterium mortiferum ATCC 9817</name>
    <dbReference type="NCBI Taxonomy" id="469616"/>
    <lineage>
        <taxon>Bacteria</taxon>
        <taxon>Fusobacteriati</taxon>
        <taxon>Fusobacteriota</taxon>
        <taxon>Fusobacteriia</taxon>
        <taxon>Fusobacteriales</taxon>
        <taxon>Fusobacteriaceae</taxon>
        <taxon>Fusobacterium</taxon>
    </lineage>
</organism>
<proteinExistence type="predicted"/>
<sequence length="639" mass="74848">MSDLEKEIQQRFSGIKFNRIINHLITARYFGYSCFEIVYNEDFSIDTLIPIPYDYINYDTRTKEWEIKVGSNKIPLTREKFLLCIHKWNPAKVTGTSIFECCQQAFLDKSMFQRQLREIAEKYGDLIVIYPYDVNMEEKEREVLRKSVENIRGASSIGAPVDFNEEFDLKKVIDFIKLSDLDPSIYTELENREKEKLIQNILGSTLTMDNGGGAGSYSLGQVHQDGFEQVVEEICKFVTDSLFQLLEIDSMFFGYNPKDFEFVLEKIYTEADKVEQEKEKENLKSIKLDNMLKLSNIGYKLSKVYLAEYLGIDEVSFEESSVPMQNGILRGEFSKTNNVDDRLFNTVEAQKKFEEYLKKKLDKFTENVEEQIIEQLKNIEEGGQFTLNIDYSELEDDLILSQVRAYATAKTIISGLSLDEFDPFNMPFQEAIKSFIDKTPILYETIEEITEEVRANCFWLKKSTDLEMTSRLFENMKKNLENGGTLKQWIKDSKEAIEKLGLGKQGYYLENVYRTNMFSQYSIGNYKQLKEDEKLFPYWQYHAIEDNRTTSICRTLNGKIFKSDNPFWDIYYPPNHYQCRSTVICLSKDDMKEYGYKLSKYDETMTGEELGSFKGNPANKYWEDMEKRANEKQGVFVWE</sequence>